<dbReference type="GO" id="GO:0010181">
    <property type="term" value="F:FMN binding"/>
    <property type="evidence" value="ECO:0007669"/>
    <property type="project" value="TreeGrafter"/>
</dbReference>
<reference evidence="2 3" key="1">
    <citation type="submission" date="2019-11" db="EMBL/GenBank/DDBJ databases">
        <title>Caenimonas koreensis gen. nov., sp. nov., isolated from activated sludge.</title>
        <authorList>
            <person name="Seung H.R."/>
        </authorList>
    </citation>
    <scope>NUCLEOTIDE SEQUENCE [LARGE SCALE GENOMIC DNA]</scope>
    <source>
        <strain evidence="2 3">EMB320</strain>
    </source>
</reference>
<feature type="domain" description="NADPH-dependent FMN reductase-like" evidence="1">
    <location>
        <begin position="5"/>
        <end position="149"/>
    </location>
</feature>
<evidence type="ECO:0000259" key="1">
    <source>
        <dbReference type="Pfam" id="PF03358"/>
    </source>
</evidence>
<dbReference type="InterPro" id="IPR005025">
    <property type="entry name" value="FMN_Rdtase-like_dom"/>
</dbReference>
<dbReference type="InterPro" id="IPR029039">
    <property type="entry name" value="Flavoprotein-like_sf"/>
</dbReference>
<dbReference type="PANTHER" id="PTHR30543">
    <property type="entry name" value="CHROMATE REDUCTASE"/>
    <property type="match status" value="1"/>
</dbReference>
<evidence type="ECO:0000313" key="3">
    <source>
        <dbReference type="Proteomes" id="UP000487350"/>
    </source>
</evidence>
<dbReference type="OrthoDB" id="9812295at2"/>
<comment type="caution">
    <text evidence="2">The sequence shown here is derived from an EMBL/GenBank/DDBJ whole genome shotgun (WGS) entry which is preliminary data.</text>
</comment>
<name>A0A844BDT7_9BURK</name>
<dbReference type="PANTHER" id="PTHR30543:SF21">
    <property type="entry name" value="NAD(P)H-DEPENDENT FMN REDUCTASE LOT6"/>
    <property type="match status" value="1"/>
</dbReference>
<dbReference type="Pfam" id="PF03358">
    <property type="entry name" value="FMN_red"/>
    <property type="match status" value="1"/>
</dbReference>
<dbReference type="GO" id="GO:0005829">
    <property type="term" value="C:cytosol"/>
    <property type="evidence" value="ECO:0007669"/>
    <property type="project" value="TreeGrafter"/>
</dbReference>
<sequence length="189" mass="20142">MTRLDIVGLCGSLRAGSINRMALNLIGRSLPDGMTLEVADLRAVPFFDADLLADGFPPPVLALRERIRRAAGVVIATPEYNFSVPGVLKNALDWISRGDDQPFAAKPVAILSASPGALGGARVQYDLRKVLLFMNAHVMAKPEVFIGAAAAKFGADGSCTDETTRKIASDQMAAFERWIGGVRRMTGVA</sequence>
<keyword evidence="3" id="KW-1185">Reference proteome</keyword>
<proteinExistence type="predicted"/>
<dbReference type="EMBL" id="WJBU01000030">
    <property type="protein sequence ID" value="MRD49706.1"/>
    <property type="molecule type" value="Genomic_DNA"/>
</dbReference>
<dbReference type="Gene3D" id="3.40.50.360">
    <property type="match status" value="1"/>
</dbReference>
<organism evidence="2 3">
    <name type="scientific">Caenimonas koreensis DSM 17982</name>
    <dbReference type="NCBI Taxonomy" id="1121255"/>
    <lineage>
        <taxon>Bacteria</taxon>
        <taxon>Pseudomonadati</taxon>
        <taxon>Pseudomonadota</taxon>
        <taxon>Betaproteobacteria</taxon>
        <taxon>Burkholderiales</taxon>
        <taxon>Comamonadaceae</taxon>
        <taxon>Caenimonas</taxon>
    </lineage>
</organism>
<accession>A0A844BDT7</accession>
<dbReference type="Proteomes" id="UP000487350">
    <property type="component" value="Unassembled WGS sequence"/>
</dbReference>
<dbReference type="RefSeq" id="WP_153586999.1">
    <property type="nucleotide sequence ID" value="NZ_WJBU01000030.1"/>
</dbReference>
<protein>
    <submittedName>
        <fullName evidence="2">NAD(P)H-dependent oxidoreductase</fullName>
    </submittedName>
</protein>
<dbReference type="AlphaFoldDB" id="A0A844BDT7"/>
<dbReference type="GO" id="GO:0016491">
    <property type="term" value="F:oxidoreductase activity"/>
    <property type="evidence" value="ECO:0007669"/>
    <property type="project" value="InterPro"/>
</dbReference>
<evidence type="ECO:0000313" key="2">
    <source>
        <dbReference type="EMBL" id="MRD49706.1"/>
    </source>
</evidence>
<dbReference type="InterPro" id="IPR050712">
    <property type="entry name" value="NAD(P)H-dep_reductase"/>
</dbReference>
<dbReference type="SUPFAM" id="SSF52218">
    <property type="entry name" value="Flavoproteins"/>
    <property type="match status" value="1"/>
</dbReference>
<gene>
    <name evidence="2" type="ORF">GHT07_20755</name>
</gene>